<name>A0ABV0EK79_9ENTE</name>
<reference evidence="1 2" key="1">
    <citation type="submission" date="2024-02" db="EMBL/GenBank/DDBJ databases">
        <title>The Genome Sequence of Enterococcus sp. DIV0159.</title>
        <authorList>
            <person name="Earl A."/>
            <person name="Manson A."/>
            <person name="Gilmore M."/>
            <person name="Sanders J."/>
            <person name="Shea T."/>
            <person name="Howe W."/>
            <person name="Livny J."/>
            <person name="Cuomo C."/>
            <person name="Neafsey D."/>
            <person name="Birren B."/>
        </authorList>
    </citation>
    <scope>NUCLEOTIDE SEQUENCE [LARGE SCALE GENOMIC DNA]</scope>
    <source>
        <strain evidence="1 2">665A</strain>
    </source>
</reference>
<evidence type="ECO:0000313" key="1">
    <source>
        <dbReference type="EMBL" id="MEO1769026.1"/>
    </source>
</evidence>
<organism evidence="1 2">
    <name type="scientific">Candidatus Enterococcus ferrettii</name>
    <dbReference type="NCBI Taxonomy" id="2815324"/>
    <lineage>
        <taxon>Bacteria</taxon>
        <taxon>Bacillati</taxon>
        <taxon>Bacillota</taxon>
        <taxon>Bacilli</taxon>
        <taxon>Lactobacillales</taxon>
        <taxon>Enterococcaceae</taxon>
        <taxon>Enterococcus</taxon>
    </lineage>
</organism>
<dbReference type="RefSeq" id="WP_207703725.1">
    <property type="nucleotide sequence ID" value="NZ_JAFREL020000001.1"/>
</dbReference>
<dbReference type="EMBL" id="JAFREL020000001">
    <property type="protein sequence ID" value="MEO1769026.1"/>
    <property type="molecule type" value="Genomic_DNA"/>
</dbReference>
<sequence>MNKRQNCQQFEQKIVGKGKITTDCQKLLNQSVIVHSHRLSGRFSLLVGELSDVPITTNESPPLNNWLVCCISLRKNLNSTQVLDSCRSLLSFITNNFVPPSPCLAAA</sequence>
<evidence type="ECO:0000313" key="2">
    <source>
        <dbReference type="Proteomes" id="UP000664357"/>
    </source>
</evidence>
<comment type="caution">
    <text evidence="1">The sequence shown here is derived from an EMBL/GenBank/DDBJ whole genome shotgun (WGS) entry which is preliminary data.</text>
</comment>
<dbReference type="Proteomes" id="UP000664357">
    <property type="component" value="Unassembled WGS sequence"/>
</dbReference>
<keyword evidence="2" id="KW-1185">Reference proteome</keyword>
<gene>
    <name evidence="1" type="ORF">JZO67_000965</name>
</gene>
<proteinExistence type="predicted"/>
<accession>A0ABV0EK79</accession>
<protein>
    <submittedName>
        <fullName evidence="1">Uncharacterized protein</fullName>
    </submittedName>
</protein>